<dbReference type="InterPro" id="IPR024584">
    <property type="entry name" value="Tuberin_N"/>
</dbReference>
<reference evidence="4 5" key="1">
    <citation type="submission" date="2016-02" db="EMBL/GenBank/DDBJ databases">
        <title>Complete genome sequence and transcriptome regulation of the pentose utilising yeast Sugiyamaella lignohabitans.</title>
        <authorList>
            <person name="Bellasio M."/>
            <person name="Peymann A."/>
            <person name="Valli M."/>
            <person name="Sipitzky M."/>
            <person name="Graf A."/>
            <person name="Sauer M."/>
            <person name="Marx H."/>
            <person name="Mattanovich D."/>
        </authorList>
    </citation>
    <scope>NUCLEOTIDE SEQUENCE [LARGE SCALE GENOMIC DNA]</scope>
    <source>
        <strain evidence="4 5">CBS 10342</strain>
    </source>
</reference>
<feature type="compositionally biased region" description="Basic and acidic residues" evidence="2">
    <location>
        <begin position="1469"/>
        <end position="1480"/>
    </location>
</feature>
<evidence type="ECO:0000256" key="1">
    <source>
        <dbReference type="ARBA" id="ARBA00022468"/>
    </source>
</evidence>
<dbReference type="PANTHER" id="PTHR10063">
    <property type="entry name" value="TUBERIN"/>
    <property type="match status" value="1"/>
</dbReference>
<dbReference type="Pfam" id="PF03542">
    <property type="entry name" value="Tuberin"/>
    <property type="match status" value="1"/>
</dbReference>
<sequence length="1564" mass="175982">MTNCVEMSSSSSGLESVLKTLSKTFRGTGGSSPAAIKARIQPAVVEGAADLDQLLDKLNAPANVVSISDKIKAAELIRASIEENAVSSIPEIWYNARYLISSNHQTEARRAGLRLMHSCIAHDERSIGVRISYYKAIIKHSNLEDFDLQLDCLQTLTNNGRDLLDLNQSGYTLPRVLWSWLKRLASEAQEIRIGRKKDITLPWGTSMEQNFHDMMKYIINTLRFSIAAYDEGDLEIILKEATLIARKTSDVDDISLICELINTVMVYGLIPMNSLRNILEILCGISITVESLTDKVWECVLNLAHSHLGNSTISHLCQILENTHRKEVNSNTMRGAARFLQKLLSKQENSTEDDSGSVTKLKQPSLIPHIGPHIIPMTKVLHAYRKSLDVESLRHSLEICRCIYDLLKDEHTADCIGYELWESKSHSPLEIIYQISRTTSVEQKSRRSSAVSAGGGSMNNNTDTVSQILDSFVSVFHLLSDLLKSKRLKGPYEVVIDFFIDMCPYLDQDTALVVIDHFASMHYCNPMSTSWVENTETLLINFFFDPHWSSVIRVRILDIIKMIYILGNIDDRRSLVNDVIERVFSIMDEEYVDNDTIKALIELYLYICQDCNYSMFVQISEILMRQFNATKHMPKMAINVHHRTATHHHHQWPNATARSSKRQIIARAIAQLFVQVFRTLPRRSRYLYFNLVAICQKSITEPLAFIEAARVLIRIRSTGSNHIYLTDPANSQIAAGRVAKARSKSGSLSGPSLNNDDVSSISSSTTAAAIATPSDSSVNSSMVSSQEPVWLYPDHVEYLDGKLNSPSPILKRLLPGQEIDFQSSGKLTSREYEIDTTVLLDLVANVLEFGAHWEIYSFIWTHFPPQLANTQLFSGCNGEVLRLRKFLCDQISNSKLPPSVILPSDVTKHDIMVLQILTLSLLLPFNDVFGKTDYDYIVQALVLGLSSWERTAVPCIHVLVVCCYECPLSVKKFLGQIFAKFQTKITTTLSSPHILEFLISLSRLPWITDNFTQDEYKRVFAMAFTYIKHANDLTQKSQAEESDRIMSQYLLALAYSAISSWFLTIKLANRRHMATFITRNLILADGRTDDIDEQSLATLDLISRFSYSDIDLILQSSFTSNASDQETTTKSWIYGKSIISIETNIYTGASKAIVRRPTGTSLLNMRPDDKMVPKWVRDSITLKEASSSSEQNLSVMYSPSYYLLQLLVPNDIHTDHNPIPLNDDAQIIRAIGAIDRAPVVDFHKVGILYIAPDQRTEQEILANSTGSKSYRLFLSKMGKLVRLKGNRSIYTGGLDTEMDIDGEYAYSWSDKITQMIFHTTTMMPSPANPQDTSISSKKRHIGNNYISIFYDESGLPFRFDTIKSQFNFINIVVTPQSNGLDSILNSSEKRPDFAAKNFYQVRVYKRDGLPDLFAACNIKVVSEPCLAVFVRNLAIVASKFATVYHSGGQYVSNWRYRLQQINQLRERVATQQREEFEQKQKQQPQQNDDLATDSRDTGHTTGSVSTAGDVALSFLDQLQLGSGTPALEAVSDTNSSTPATSFVPDNDRGTDLPLLRSLDFSGYT</sequence>
<evidence type="ECO:0000313" key="5">
    <source>
        <dbReference type="Proteomes" id="UP000189580"/>
    </source>
</evidence>
<dbReference type="GO" id="GO:0033596">
    <property type="term" value="C:TSC1-TSC2 complex"/>
    <property type="evidence" value="ECO:0007669"/>
    <property type="project" value="TreeGrafter"/>
</dbReference>
<dbReference type="Gene3D" id="3.40.50.11210">
    <property type="entry name" value="Rap/Ran-GAP"/>
    <property type="match status" value="1"/>
</dbReference>
<dbReference type="Pfam" id="PF02145">
    <property type="entry name" value="Rap_GAP"/>
    <property type="match status" value="1"/>
</dbReference>
<evidence type="ECO:0000256" key="2">
    <source>
        <dbReference type="SAM" id="MobiDB-lite"/>
    </source>
</evidence>
<gene>
    <name evidence="4" type="ORF">AWJ20_827</name>
</gene>
<dbReference type="InterPro" id="IPR000331">
    <property type="entry name" value="Rap/Ran_GAP_dom"/>
</dbReference>
<dbReference type="EMBL" id="CP014501">
    <property type="protein sequence ID" value="ANB12570.1"/>
    <property type="molecule type" value="Genomic_DNA"/>
</dbReference>
<evidence type="ECO:0000313" key="4">
    <source>
        <dbReference type="EMBL" id="ANB12570.1"/>
    </source>
</evidence>
<feature type="domain" description="Rap-GAP" evidence="3">
    <location>
        <begin position="1231"/>
        <end position="1476"/>
    </location>
</feature>
<dbReference type="GO" id="GO:0032007">
    <property type="term" value="P:negative regulation of TOR signaling"/>
    <property type="evidence" value="ECO:0007669"/>
    <property type="project" value="TreeGrafter"/>
</dbReference>
<dbReference type="PROSITE" id="PS50085">
    <property type="entry name" value="RAPGAP"/>
    <property type="match status" value="1"/>
</dbReference>
<keyword evidence="5" id="KW-1185">Reference proteome</keyword>
<dbReference type="GO" id="GO:0005096">
    <property type="term" value="F:GTPase activator activity"/>
    <property type="evidence" value="ECO:0007669"/>
    <property type="project" value="UniProtKB-KW"/>
</dbReference>
<dbReference type="PANTHER" id="PTHR10063:SF0">
    <property type="entry name" value="TUBERIN"/>
    <property type="match status" value="1"/>
</dbReference>
<dbReference type="GO" id="GO:0005634">
    <property type="term" value="C:nucleus"/>
    <property type="evidence" value="ECO:0007669"/>
    <property type="project" value="InterPro"/>
</dbReference>
<dbReference type="GO" id="GO:0051056">
    <property type="term" value="P:regulation of small GTPase mediated signal transduction"/>
    <property type="evidence" value="ECO:0007669"/>
    <property type="project" value="InterPro"/>
</dbReference>
<feature type="region of interest" description="Disordered" evidence="2">
    <location>
        <begin position="1525"/>
        <end position="1551"/>
    </location>
</feature>
<dbReference type="SUPFAM" id="SSF111347">
    <property type="entry name" value="Rap/Ran-GAP"/>
    <property type="match status" value="1"/>
</dbReference>
<organism evidence="4 5">
    <name type="scientific">Sugiyamaella lignohabitans</name>
    <dbReference type="NCBI Taxonomy" id="796027"/>
    <lineage>
        <taxon>Eukaryota</taxon>
        <taxon>Fungi</taxon>
        <taxon>Dikarya</taxon>
        <taxon>Ascomycota</taxon>
        <taxon>Saccharomycotina</taxon>
        <taxon>Dipodascomycetes</taxon>
        <taxon>Dipodascales</taxon>
        <taxon>Trichomonascaceae</taxon>
        <taxon>Sugiyamaella</taxon>
    </lineage>
</organism>
<feature type="region of interest" description="Disordered" evidence="2">
    <location>
        <begin position="1469"/>
        <end position="1504"/>
    </location>
</feature>
<accession>A0A167D7B0</accession>
<protein>
    <recommendedName>
        <fullName evidence="3">Rap-GAP domain-containing protein</fullName>
    </recommendedName>
</protein>
<dbReference type="KEGG" id="slb:AWJ20_827"/>
<dbReference type="RefSeq" id="XP_018735047.1">
    <property type="nucleotide sequence ID" value="XM_018882794.1"/>
</dbReference>
<dbReference type="OrthoDB" id="19311at2759"/>
<evidence type="ECO:0000259" key="3">
    <source>
        <dbReference type="PROSITE" id="PS50085"/>
    </source>
</evidence>
<dbReference type="FunFam" id="3.40.50.11210:FF:000007">
    <property type="entry name" value="Tuberous sclerosis 2"/>
    <property type="match status" value="1"/>
</dbReference>
<dbReference type="InterPro" id="IPR035974">
    <property type="entry name" value="Rap/Ran-GAP_sf"/>
</dbReference>
<dbReference type="Pfam" id="PF11864">
    <property type="entry name" value="DUF3384"/>
    <property type="match status" value="1"/>
</dbReference>
<proteinExistence type="predicted"/>
<dbReference type="Proteomes" id="UP000189580">
    <property type="component" value="Chromosome a"/>
</dbReference>
<dbReference type="GeneID" id="30037902"/>
<dbReference type="InterPro" id="IPR027107">
    <property type="entry name" value="Tuberin/Ral-act_asu"/>
</dbReference>
<name>A0A167D7B0_9ASCO</name>
<keyword evidence="1" id="KW-0343">GTPase activation</keyword>
<dbReference type="InterPro" id="IPR018515">
    <property type="entry name" value="Tuberin-type_domain"/>
</dbReference>
<feature type="compositionally biased region" description="Polar residues" evidence="2">
    <location>
        <begin position="1531"/>
        <end position="1540"/>
    </location>
</feature>